<dbReference type="OrthoDB" id="56770at2157"/>
<feature type="region of interest" description="Disordered" evidence="1">
    <location>
        <begin position="29"/>
        <end position="159"/>
    </location>
</feature>
<name>A0A7D5GC50_9EURY</name>
<feature type="compositionally biased region" description="Low complexity" evidence="1">
    <location>
        <begin position="1111"/>
        <end position="1125"/>
    </location>
</feature>
<sequence>MSSARLLRLLVATWVVASATFGAVVVDGSLPSATAGDRSTPADSSPAILSEDDETETATPSATRTPHPSSTDTGTADGTNGDETEGDGAEGSGAEGTGTEEAGTPEAGTRGDGADGTGTPATGTTATTTATGPESTAAPEDGAVEGEPDLGAFAPNNTVAPGQRTRLVVQVTNGGTVDDGGLDTPPEAERRVTTARDVSVTLEAGDAPVDVRTGTTALGDLPSGSIAQSGFDVVVDEDAEPGVYELDVVVEYDYTESVSGDERDDESETETLTVTLVVTENARFEVVDVDSDLQVGERGTVEVTFENVGEETVRDAAVTFRSRNADLRVDTGSETARFAGEWEPGEEKTVEFQATAANTSAPQRYALEATVAYTDGDGVRRNSTPLVFGVRPDEEQRFSVDDVEGDLRVGEDGTVTGTVTNEGPGPVADAVVRLVDEDGDVVARRSAAVLGDLDDGEDADFSIPVRVPDDAEPGQRQLSFVVEYLNRDGDPRTSNQLRGTVDVDEERDRFEVTDSSADVQAGESGTLSVEIENVGDEDITDATVVLSSPDEDLVLDSGGNASRFVGAWDEGDDETVTVEATAANGTGGQRFPVEVTVRYTDADGDRRRSDALVVGVTPEAEQRFAVGDVTSTLRVGEEGRVNGTVTNTGPRGVSNAVLRLTSTDENLDPRETEAVLGDVGEGDDAGFSLPISVPDTAQPGERRLTFVVEYVTAGGDRRTSDPISVVANVTSGTDRLVIESISSELQADDTGSVVLEMTNRGNETLTDATVSLAVESRQLRVGDGVNDTRFVGDWPGGETRTVRYRVRAENGTGNQTFPFRASVDYEDEEGQSRRSDALPFGATPAAEQSFATRAVESTLRVGEEGRATVRLTNRGPGTVSAVALELLTDVPNVNPVETEAAVGDLAPGESTTLAFPVEISESADAGTRQLTYRVRYADDDGDRRTSDVLTTDVRVAPERDPFVVDAAEATVIVGEDGTLVLNVTNNRGEPLRDIQAKAFADAPLSVDDDQAFVQSLGPNESATIEFDVSASGEAGTKTYPLSVDFLYTTPDGDQRLSDPVDVGVTVVEPPDDNVLELVLLFLGVVALLLIALWLLRRRRRGRGDEAEDASADGGVDDASAGDDGV</sequence>
<keyword evidence="2" id="KW-0812">Transmembrane</keyword>
<feature type="compositionally biased region" description="Low complexity" evidence="1">
    <location>
        <begin position="117"/>
        <end position="140"/>
    </location>
</feature>
<dbReference type="KEGG" id="halg:HUG10_10775"/>
<evidence type="ECO:0000313" key="3">
    <source>
        <dbReference type="EMBL" id="QLG28006.1"/>
    </source>
</evidence>
<evidence type="ECO:0008006" key="5">
    <source>
        <dbReference type="Google" id="ProtNLM"/>
    </source>
</evidence>
<dbReference type="EMBL" id="CP058529">
    <property type="protein sequence ID" value="QLG28006.1"/>
    <property type="molecule type" value="Genomic_DNA"/>
</dbReference>
<feature type="region of interest" description="Disordered" evidence="1">
    <location>
        <begin position="1103"/>
        <end position="1125"/>
    </location>
</feature>
<gene>
    <name evidence="3" type="ORF">HUG10_10775</name>
</gene>
<dbReference type="AlphaFoldDB" id="A0A7D5GC50"/>
<evidence type="ECO:0000256" key="2">
    <source>
        <dbReference type="SAM" id="Phobius"/>
    </source>
</evidence>
<dbReference type="NCBIfam" id="NF038353">
    <property type="entry name" value="FxLYD_dom"/>
    <property type="match status" value="1"/>
</dbReference>
<dbReference type="RefSeq" id="WP_179169581.1">
    <property type="nucleotide sequence ID" value="NZ_CP058529.1"/>
</dbReference>
<proteinExistence type="predicted"/>
<dbReference type="Gene3D" id="2.60.40.10">
    <property type="entry name" value="Immunoglobulins"/>
    <property type="match status" value="3"/>
</dbReference>
<organism evidence="3 4">
    <name type="scientific">Halorarum halophilum</name>
    <dbReference type="NCBI Taxonomy" id="2743090"/>
    <lineage>
        <taxon>Archaea</taxon>
        <taxon>Methanobacteriati</taxon>
        <taxon>Methanobacteriota</taxon>
        <taxon>Stenosarchaea group</taxon>
        <taxon>Halobacteria</taxon>
        <taxon>Halobacteriales</taxon>
        <taxon>Haloferacaceae</taxon>
        <taxon>Halorarum</taxon>
    </lineage>
</organism>
<dbReference type="GeneID" id="56029322"/>
<dbReference type="PANTHER" id="PTHR35902:SF3">
    <property type="entry name" value="NPCBM-ASSOCIATED, NEW3 DOMAIN OF ALPHA-GALACTOSIDASE"/>
    <property type="match status" value="1"/>
</dbReference>
<reference evidence="3 4" key="1">
    <citation type="submission" date="2020-07" db="EMBL/GenBank/DDBJ databases">
        <title>Gai3-2, isolated from salt lake.</title>
        <authorList>
            <person name="Cui H."/>
            <person name="Shi X."/>
        </authorList>
    </citation>
    <scope>NUCLEOTIDE SEQUENCE [LARGE SCALE GENOMIC DNA]</scope>
    <source>
        <strain evidence="3 4">Gai3-2</strain>
    </source>
</reference>
<dbReference type="PANTHER" id="PTHR35902">
    <property type="entry name" value="S-LAYER DOMAIN-LIKE PROTEIN-RELATED"/>
    <property type="match status" value="1"/>
</dbReference>
<evidence type="ECO:0000256" key="1">
    <source>
        <dbReference type="SAM" id="MobiDB-lite"/>
    </source>
</evidence>
<keyword evidence="2" id="KW-0472">Membrane</keyword>
<evidence type="ECO:0000313" key="4">
    <source>
        <dbReference type="Proteomes" id="UP000509750"/>
    </source>
</evidence>
<dbReference type="InterPro" id="IPR047676">
    <property type="entry name" value="FxLYD_dom"/>
</dbReference>
<feature type="compositionally biased region" description="Low complexity" evidence="1">
    <location>
        <begin position="97"/>
        <end position="108"/>
    </location>
</feature>
<protein>
    <recommendedName>
        <fullName evidence="5">Sialidase</fullName>
    </recommendedName>
</protein>
<keyword evidence="2" id="KW-1133">Transmembrane helix</keyword>
<keyword evidence="4" id="KW-1185">Reference proteome</keyword>
<feature type="compositionally biased region" description="Polar residues" evidence="1">
    <location>
        <begin position="57"/>
        <end position="70"/>
    </location>
</feature>
<accession>A0A7D5GC50</accession>
<dbReference type="InterPro" id="IPR013783">
    <property type="entry name" value="Ig-like_fold"/>
</dbReference>
<feature type="transmembrane region" description="Helical" evidence="2">
    <location>
        <begin position="1077"/>
        <end position="1095"/>
    </location>
</feature>
<dbReference type="Proteomes" id="UP000509750">
    <property type="component" value="Chromosome"/>
</dbReference>